<evidence type="ECO:0000313" key="9">
    <source>
        <dbReference type="Proteomes" id="UP000238937"/>
    </source>
</evidence>
<feature type="transmembrane region" description="Helical" evidence="5">
    <location>
        <begin position="7"/>
        <end position="24"/>
    </location>
</feature>
<feature type="domain" description="SHOCT" evidence="7">
    <location>
        <begin position="97"/>
        <end position="120"/>
    </location>
</feature>
<keyword evidence="4 5" id="KW-0472">Membrane</keyword>
<evidence type="ECO:0000256" key="3">
    <source>
        <dbReference type="ARBA" id="ARBA00022989"/>
    </source>
</evidence>
<dbReference type="RefSeq" id="WP_106300767.1">
    <property type="nucleotide sequence ID" value="NZ_PVWO01000034.1"/>
</dbReference>
<evidence type="ECO:0008006" key="10">
    <source>
        <dbReference type="Google" id="ProtNLM"/>
    </source>
</evidence>
<dbReference type="EMBL" id="PVWO01000034">
    <property type="protein sequence ID" value="PSB58461.1"/>
    <property type="molecule type" value="Genomic_DNA"/>
</dbReference>
<protein>
    <recommendedName>
        <fullName evidence="10">TM2 domain-containing protein</fullName>
    </recommendedName>
</protein>
<dbReference type="GO" id="GO:0016020">
    <property type="term" value="C:membrane"/>
    <property type="evidence" value="ECO:0007669"/>
    <property type="project" value="UniProtKB-SubCell"/>
</dbReference>
<dbReference type="Pfam" id="PF09851">
    <property type="entry name" value="SHOCT"/>
    <property type="match status" value="1"/>
</dbReference>
<evidence type="ECO:0000256" key="5">
    <source>
        <dbReference type="SAM" id="Phobius"/>
    </source>
</evidence>
<evidence type="ECO:0000256" key="4">
    <source>
        <dbReference type="ARBA" id="ARBA00023136"/>
    </source>
</evidence>
<organism evidence="8 9">
    <name type="scientific">Chamaesiphon polymorphus CCALA 037</name>
    <dbReference type="NCBI Taxonomy" id="2107692"/>
    <lineage>
        <taxon>Bacteria</taxon>
        <taxon>Bacillati</taxon>
        <taxon>Cyanobacteriota</taxon>
        <taxon>Cyanophyceae</taxon>
        <taxon>Gomontiellales</taxon>
        <taxon>Chamaesiphonaceae</taxon>
        <taxon>Chamaesiphon</taxon>
    </lineage>
</organism>
<reference evidence="8 9" key="1">
    <citation type="submission" date="2018-03" db="EMBL/GenBank/DDBJ databases">
        <title>The ancient ancestry and fast evolution of plastids.</title>
        <authorList>
            <person name="Moore K.R."/>
            <person name="Magnabosco C."/>
            <person name="Momper L."/>
            <person name="Gold D.A."/>
            <person name="Bosak T."/>
            <person name="Fournier G.P."/>
        </authorList>
    </citation>
    <scope>NUCLEOTIDE SEQUENCE [LARGE SCALE GENOMIC DNA]</scope>
    <source>
        <strain evidence="8 9">CCALA 037</strain>
    </source>
</reference>
<sequence length="123" mass="14280">MRNRTAAILICFFGGYFGIHKFYLGQTFQGLLYLLFCWAGIPAIFAFFDFFVLCFMPDREFDIRFNYAAPNTLDRGMSYPVAPASKSSKEATSTLYELKKLYEDGIITAEEYEVKRRKMLDDI</sequence>
<comment type="caution">
    <text evidence="8">The sequence shown here is derived from an EMBL/GenBank/DDBJ whole genome shotgun (WGS) entry which is preliminary data.</text>
</comment>
<evidence type="ECO:0000259" key="6">
    <source>
        <dbReference type="Pfam" id="PF05154"/>
    </source>
</evidence>
<dbReference type="Proteomes" id="UP000238937">
    <property type="component" value="Unassembled WGS sequence"/>
</dbReference>
<comment type="subcellular location">
    <subcellularLocation>
        <location evidence="1">Membrane</location>
        <topology evidence="1">Multi-pass membrane protein</topology>
    </subcellularLocation>
</comment>
<dbReference type="OrthoDB" id="9816361at2"/>
<dbReference type="InterPro" id="IPR007829">
    <property type="entry name" value="TM2"/>
</dbReference>
<evidence type="ECO:0000259" key="7">
    <source>
        <dbReference type="Pfam" id="PF09851"/>
    </source>
</evidence>
<accession>A0A2T1GKT5</accession>
<feature type="domain" description="TM2" evidence="6">
    <location>
        <begin position="2"/>
        <end position="51"/>
    </location>
</feature>
<proteinExistence type="predicted"/>
<evidence type="ECO:0000313" key="8">
    <source>
        <dbReference type="EMBL" id="PSB58461.1"/>
    </source>
</evidence>
<dbReference type="AlphaFoldDB" id="A0A2T1GKT5"/>
<gene>
    <name evidence="8" type="ORF">C7B77_04585</name>
</gene>
<keyword evidence="9" id="KW-1185">Reference proteome</keyword>
<dbReference type="Pfam" id="PF05154">
    <property type="entry name" value="TM2"/>
    <property type="match status" value="1"/>
</dbReference>
<name>A0A2T1GKT5_9CYAN</name>
<keyword evidence="2 5" id="KW-0812">Transmembrane</keyword>
<evidence type="ECO:0000256" key="1">
    <source>
        <dbReference type="ARBA" id="ARBA00004141"/>
    </source>
</evidence>
<keyword evidence="3 5" id="KW-1133">Transmembrane helix</keyword>
<feature type="transmembrane region" description="Helical" evidence="5">
    <location>
        <begin position="30"/>
        <end position="55"/>
    </location>
</feature>
<dbReference type="InterPro" id="IPR018649">
    <property type="entry name" value="SHOCT"/>
</dbReference>
<evidence type="ECO:0000256" key="2">
    <source>
        <dbReference type="ARBA" id="ARBA00022692"/>
    </source>
</evidence>